<dbReference type="EMBL" id="NMUQ01000001">
    <property type="protein sequence ID" value="OXM16355.1"/>
    <property type="molecule type" value="Genomic_DNA"/>
</dbReference>
<feature type="signal peptide" evidence="1">
    <location>
        <begin position="1"/>
        <end position="25"/>
    </location>
</feature>
<sequence>MIKRSMLMLALALVIGLLSACSDNAGTGKVPTITGLTEHMEKATDLSGMKQQDADKLRKLYGIEADDIEDFVLYTATSNVKADELAIIKVKHASETASVMEQIKQRIQAQTVKFKDYRPKEYYLIEKHVLRSKGPFVLFTVSANADRIEEAFDAAWK</sequence>
<protein>
    <recommendedName>
        <fullName evidence="4">DUF4358 domain-containing protein</fullName>
    </recommendedName>
</protein>
<accession>A0A229P376</accession>
<keyword evidence="3" id="KW-1185">Reference proteome</keyword>
<dbReference type="OrthoDB" id="1797583at2"/>
<comment type="caution">
    <text evidence="2">The sequence shown here is derived from an EMBL/GenBank/DDBJ whole genome shotgun (WGS) entry which is preliminary data.</text>
</comment>
<dbReference type="InterPro" id="IPR025648">
    <property type="entry name" value="DUF4358"/>
</dbReference>
<keyword evidence="1" id="KW-0732">Signal</keyword>
<name>A0A229P376_9BACL</name>
<evidence type="ECO:0008006" key="4">
    <source>
        <dbReference type="Google" id="ProtNLM"/>
    </source>
</evidence>
<reference evidence="2 3" key="1">
    <citation type="submission" date="2017-07" db="EMBL/GenBank/DDBJ databases">
        <title>Paenibacillus herberti R33 genome sequencing and assembly.</title>
        <authorList>
            <person name="Su W."/>
        </authorList>
    </citation>
    <scope>NUCLEOTIDE SEQUENCE [LARGE SCALE GENOMIC DNA]</scope>
    <source>
        <strain evidence="2 3">R33</strain>
    </source>
</reference>
<dbReference type="PROSITE" id="PS51257">
    <property type="entry name" value="PROKAR_LIPOPROTEIN"/>
    <property type="match status" value="1"/>
</dbReference>
<evidence type="ECO:0000256" key="1">
    <source>
        <dbReference type="SAM" id="SignalP"/>
    </source>
</evidence>
<organism evidence="2 3">
    <name type="scientific">Paenibacillus herberti</name>
    <dbReference type="NCBI Taxonomy" id="1619309"/>
    <lineage>
        <taxon>Bacteria</taxon>
        <taxon>Bacillati</taxon>
        <taxon>Bacillota</taxon>
        <taxon>Bacilli</taxon>
        <taxon>Bacillales</taxon>
        <taxon>Paenibacillaceae</taxon>
        <taxon>Paenibacillus</taxon>
    </lineage>
</organism>
<proteinExistence type="predicted"/>
<dbReference type="Pfam" id="PF14270">
    <property type="entry name" value="DUF4358"/>
    <property type="match status" value="1"/>
</dbReference>
<evidence type="ECO:0000313" key="3">
    <source>
        <dbReference type="Proteomes" id="UP000215145"/>
    </source>
</evidence>
<evidence type="ECO:0000313" key="2">
    <source>
        <dbReference type="EMBL" id="OXM16355.1"/>
    </source>
</evidence>
<dbReference type="RefSeq" id="WP_089523439.1">
    <property type="nucleotide sequence ID" value="NZ_NMUQ01000001.1"/>
</dbReference>
<dbReference type="AlphaFoldDB" id="A0A229P376"/>
<dbReference type="Proteomes" id="UP000215145">
    <property type="component" value="Unassembled WGS sequence"/>
</dbReference>
<feature type="chain" id="PRO_5038709233" description="DUF4358 domain-containing protein" evidence="1">
    <location>
        <begin position="26"/>
        <end position="157"/>
    </location>
</feature>
<gene>
    <name evidence="2" type="ORF">CGZ75_06640</name>
</gene>